<accession>A0ABP4W4F3</accession>
<dbReference type="EMBL" id="BAAAME010000005">
    <property type="protein sequence ID" value="GAA1747068.1"/>
    <property type="molecule type" value="Genomic_DNA"/>
</dbReference>
<evidence type="ECO:0000313" key="6">
    <source>
        <dbReference type="Proteomes" id="UP001501057"/>
    </source>
</evidence>
<evidence type="ECO:0000256" key="1">
    <source>
        <dbReference type="ARBA" id="ARBA00010088"/>
    </source>
</evidence>
<evidence type="ECO:0000256" key="2">
    <source>
        <dbReference type="ARBA" id="ARBA00022729"/>
    </source>
</evidence>
<keyword evidence="3 5" id="KW-0378">Hydrolase</keyword>
<comment type="similarity">
    <text evidence="1">Belongs to the peptidase S33 family.</text>
</comment>
<gene>
    <name evidence="5" type="ORF">GCM10009710_29000</name>
</gene>
<organism evidence="5 6">
    <name type="scientific">Aeromicrobium alkaliterrae</name>
    <dbReference type="NCBI Taxonomy" id="302168"/>
    <lineage>
        <taxon>Bacteria</taxon>
        <taxon>Bacillati</taxon>
        <taxon>Actinomycetota</taxon>
        <taxon>Actinomycetes</taxon>
        <taxon>Propionibacteriales</taxon>
        <taxon>Nocardioidaceae</taxon>
        <taxon>Aeromicrobium</taxon>
    </lineage>
</organism>
<dbReference type="Gene3D" id="3.40.50.1820">
    <property type="entry name" value="alpha/beta hydrolase"/>
    <property type="match status" value="1"/>
</dbReference>
<comment type="caution">
    <text evidence="5">The sequence shown here is derived from an EMBL/GenBank/DDBJ whole genome shotgun (WGS) entry which is preliminary data.</text>
</comment>
<name>A0ABP4W4F3_9ACTN</name>
<dbReference type="Proteomes" id="UP001501057">
    <property type="component" value="Unassembled WGS sequence"/>
</dbReference>
<dbReference type="PANTHER" id="PTHR43248:SF29">
    <property type="entry name" value="TRIPEPTIDYL AMINOPEPTIDASE"/>
    <property type="match status" value="1"/>
</dbReference>
<dbReference type="InterPro" id="IPR013595">
    <property type="entry name" value="Pept_S33_TAP-like_C"/>
</dbReference>
<dbReference type="InterPro" id="IPR029058">
    <property type="entry name" value="AB_hydrolase_fold"/>
</dbReference>
<dbReference type="GO" id="GO:0016787">
    <property type="term" value="F:hydrolase activity"/>
    <property type="evidence" value="ECO:0007669"/>
    <property type="project" value="UniProtKB-KW"/>
</dbReference>
<reference evidence="6" key="1">
    <citation type="journal article" date="2019" name="Int. J. Syst. Evol. Microbiol.">
        <title>The Global Catalogue of Microorganisms (GCM) 10K type strain sequencing project: providing services to taxonomists for standard genome sequencing and annotation.</title>
        <authorList>
            <consortium name="The Broad Institute Genomics Platform"/>
            <consortium name="The Broad Institute Genome Sequencing Center for Infectious Disease"/>
            <person name="Wu L."/>
            <person name="Ma J."/>
        </authorList>
    </citation>
    <scope>NUCLEOTIDE SEQUENCE [LARGE SCALE GENOMIC DNA]</scope>
    <source>
        <strain evidence="6">JCM 13518</strain>
    </source>
</reference>
<evidence type="ECO:0000259" key="4">
    <source>
        <dbReference type="Pfam" id="PF08386"/>
    </source>
</evidence>
<keyword evidence="2" id="KW-0732">Signal</keyword>
<sequence>MKKLWIIGGVVIALVVAGTITAVLLLTGDDDQRADPEPTSESDVPEGLEQYYSQELDWRDCGTDRCATITVPIDYAEPDGETTEIEMRVIGDDDAEKHLFVNPGGPGGSAIDYAVSMSYALGDDVLDEYAVVGVDPRGVGISSPLECYDDEQFDAYVDTDPTPDDPAEVQAAQDQLSGMAEACEANSGELAAHVSTVEVARDMDIARALVGDSEFNWFGASYGTYLGATYAALFPEKVGRMVLDGAINPELGPVESALGQTTGFQRALEAYIADCATESDCPLGTDPVAGEQRLADLLAQIDAQPMPTGNADRPLTEGEAFFGVALPLYSESLWPELTKALDAAVGDGDGSGLQMLSDLYFERSPNGSYSSNIGQVITAVNCLDATERPTFADMEADLAQFEEVSPVFGRALGLGAAGCSAWPFESDAEPVDFSAKGAPPILVLGTTRDPATPYEQAVELADILDSGVLISRDGDGHTAYQSGNRCITDAVDAYLVDGTVPEKDPEC</sequence>
<dbReference type="SUPFAM" id="SSF53474">
    <property type="entry name" value="alpha/beta-Hydrolases"/>
    <property type="match status" value="1"/>
</dbReference>
<evidence type="ECO:0000313" key="5">
    <source>
        <dbReference type="EMBL" id="GAA1747068.1"/>
    </source>
</evidence>
<keyword evidence="6" id="KW-1185">Reference proteome</keyword>
<protein>
    <submittedName>
        <fullName evidence="5">Alpha/beta hydrolase</fullName>
    </submittedName>
</protein>
<feature type="domain" description="Peptidase S33 tripeptidyl aminopeptidase-like C-terminal" evidence="4">
    <location>
        <begin position="405"/>
        <end position="507"/>
    </location>
</feature>
<evidence type="ECO:0000256" key="3">
    <source>
        <dbReference type="ARBA" id="ARBA00022801"/>
    </source>
</evidence>
<dbReference type="PANTHER" id="PTHR43248">
    <property type="entry name" value="2-SUCCINYL-6-HYDROXY-2,4-CYCLOHEXADIENE-1-CARBOXYLATE SYNTHASE"/>
    <property type="match status" value="1"/>
</dbReference>
<proteinExistence type="inferred from homology"/>
<dbReference type="RefSeq" id="WP_344202895.1">
    <property type="nucleotide sequence ID" value="NZ_BAAAME010000005.1"/>
</dbReference>
<dbReference type="Pfam" id="PF08386">
    <property type="entry name" value="Abhydrolase_4"/>
    <property type="match status" value="1"/>
</dbReference>
<dbReference type="InterPro" id="IPR051601">
    <property type="entry name" value="Serine_prot/Carboxylest_S33"/>
</dbReference>